<name>A0A7J7DIT2_TRIWF</name>
<dbReference type="EMBL" id="JAAARO010000006">
    <property type="protein sequence ID" value="KAF5746223.1"/>
    <property type="molecule type" value="Genomic_DNA"/>
</dbReference>
<evidence type="ECO:0000313" key="2">
    <source>
        <dbReference type="Proteomes" id="UP000593562"/>
    </source>
</evidence>
<keyword evidence="2" id="KW-1185">Reference proteome</keyword>
<organism evidence="1 2">
    <name type="scientific">Tripterygium wilfordii</name>
    <name type="common">Thunder God vine</name>
    <dbReference type="NCBI Taxonomy" id="458696"/>
    <lineage>
        <taxon>Eukaryota</taxon>
        <taxon>Viridiplantae</taxon>
        <taxon>Streptophyta</taxon>
        <taxon>Embryophyta</taxon>
        <taxon>Tracheophyta</taxon>
        <taxon>Spermatophyta</taxon>
        <taxon>Magnoliopsida</taxon>
        <taxon>eudicotyledons</taxon>
        <taxon>Gunneridae</taxon>
        <taxon>Pentapetalae</taxon>
        <taxon>rosids</taxon>
        <taxon>fabids</taxon>
        <taxon>Celastrales</taxon>
        <taxon>Celastraceae</taxon>
        <taxon>Tripterygium</taxon>
    </lineage>
</organism>
<dbReference type="InParanoid" id="A0A7J7DIT2"/>
<proteinExistence type="predicted"/>
<accession>A0A7J7DIT2</accession>
<reference evidence="1 2" key="1">
    <citation type="journal article" date="2020" name="Nat. Commun.">
        <title>Genome of Tripterygium wilfordii and identification of cytochrome P450 involved in triptolide biosynthesis.</title>
        <authorList>
            <person name="Tu L."/>
            <person name="Su P."/>
            <person name="Zhang Z."/>
            <person name="Gao L."/>
            <person name="Wang J."/>
            <person name="Hu T."/>
            <person name="Zhou J."/>
            <person name="Zhang Y."/>
            <person name="Zhao Y."/>
            <person name="Liu Y."/>
            <person name="Song Y."/>
            <person name="Tong Y."/>
            <person name="Lu Y."/>
            <person name="Yang J."/>
            <person name="Xu C."/>
            <person name="Jia M."/>
            <person name="Peters R.J."/>
            <person name="Huang L."/>
            <person name="Gao W."/>
        </authorList>
    </citation>
    <scope>NUCLEOTIDE SEQUENCE [LARGE SCALE GENOMIC DNA]</scope>
    <source>
        <strain evidence="2">cv. XIE 37</strain>
        <tissue evidence="1">Leaf</tissue>
    </source>
</reference>
<evidence type="ECO:0000313" key="1">
    <source>
        <dbReference type="EMBL" id="KAF5746223.1"/>
    </source>
</evidence>
<dbReference type="AlphaFoldDB" id="A0A7J7DIT2"/>
<gene>
    <name evidence="1" type="ORF">HS088_TW06G00390</name>
</gene>
<sequence>MALSRTERSSIQKIISTRMSSSVRSYSTCNFSSYGEGCTEVAGENREGSSVEKVIPDSLGGVASLGTA</sequence>
<comment type="caution">
    <text evidence="1">The sequence shown here is derived from an EMBL/GenBank/DDBJ whole genome shotgun (WGS) entry which is preliminary data.</text>
</comment>
<dbReference type="Proteomes" id="UP000593562">
    <property type="component" value="Unassembled WGS sequence"/>
</dbReference>
<protein>
    <submittedName>
        <fullName evidence="1">Uncharacterized protein</fullName>
    </submittedName>
</protein>